<accession>A0A2U2D3Q3</accession>
<proteinExistence type="predicted"/>
<dbReference type="Pfam" id="PF00300">
    <property type="entry name" value="His_Phos_1"/>
    <property type="match status" value="1"/>
</dbReference>
<dbReference type="AlphaFoldDB" id="A0A2U2D3Q3"/>
<dbReference type="OrthoDB" id="6195868at2"/>
<organism evidence="1 2">
    <name type="scientific">Pseudomonas prosekii</name>
    <dbReference type="NCBI Taxonomy" id="1148509"/>
    <lineage>
        <taxon>Bacteria</taxon>
        <taxon>Pseudomonadati</taxon>
        <taxon>Pseudomonadota</taxon>
        <taxon>Gammaproteobacteria</taxon>
        <taxon>Pseudomonadales</taxon>
        <taxon>Pseudomonadaceae</taxon>
        <taxon>Pseudomonas</taxon>
    </lineage>
</organism>
<comment type="caution">
    <text evidence="1">The sequence shown here is derived from an EMBL/GenBank/DDBJ whole genome shotgun (WGS) entry which is preliminary data.</text>
</comment>
<dbReference type="SUPFAM" id="SSF53254">
    <property type="entry name" value="Phosphoglycerate mutase-like"/>
    <property type="match status" value="1"/>
</dbReference>
<reference evidence="1 2" key="1">
    <citation type="submission" date="2018-05" db="EMBL/GenBank/DDBJ databases">
        <title>Genome sequences of two Antarctic strains of Pseudomonas prosekii: insights into adaptation to extreme conditions.</title>
        <authorList>
            <person name="Snopkova K."/>
            <person name="Dufkova K."/>
            <person name="Cejkova D."/>
            <person name="Sedlacek I."/>
            <person name="Smajs D."/>
        </authorList>
    </citation>
    <scope>NUCLEOTIDE SEQUENCE [LARGE SCALE GENOMIC DNA]</scope>
    <source>
        <strain evidence="1 2">P2673</strain>
    </source>
</reference>
<dbReference type="Proteomes" id="UP000245056">
    <property type="component" value="Unassembled WGS sequence"/>
</dbReference>
<dbReference type="CDD" id="cd07040">
    <property type="entry name" value="HP"/>
    <property type="match status" value="1"/>
</dbReference>
<dbReference type="Gene3D" id="3.40.50.1240">
    <property type="entry name" value="Phosphoglycerate mutase-like"/>
    <property type="match status" value="1"/>
</dbReference>
<sequence length="204" mass="22085">MTIFFFIFALGTVLSWLWTATPVADLSNGSNLSESNLYMDWARGNVVVMVRHAERCDRSTNPCLGSADGITVSGSRSASAVGNGLRRLGLDKAQMIASPLTRTRQTADFILGRSVQTQSWVGDCASSFNDAVSEHKQPAENLVLITHSGCIDQFERKMGVRAGERSADYTQALFVKMDGQKAPSIIGSLSAAQWKNIIPGQVNL</sequence>
<evidence type="ECO:0000313" key="1">
    <source>
        <dbReference type="EMBL" id="PWE41421.1"/>
    </source>
</evidence>
<gene>
    <name evidence="1" type="ORF">C9I49_21540</name>
</gene>
<protein>
    <submittedName>
        <fullName evidence="1">Histidine phosphatase family protein</fullName>
    </submittedName>
</protein>
<dbReference type="EMBL" id="QFAW01000034">
    <property type="protein sequence ID" value="PWE41421.1"/>
    <property type="molecule type" value="Genomic_DNA"/>
</dbReference>
<name>A0A2U2D3Q3_9PSED</name>
<evidence type="ECO:0000313" key="2">
    <source>
        <dbReference type="Proteomes" id="UP000245056"/>
    </source>
</evidence>
<dbReference type="InterPro" id="IPR029033">
    <property type="entry name" value="His_PPase_superfam"/>
</dbReference>
<dbReference type="InterPro" id="IPR013078">
    <property type="entry name" value="His_Pase_superF_clade-1"/>
</dbReference>